<sequence>MSLIDSLTPKDTEEIRPGLFIQKREKGYRVLNPIAWNGKYRWRKQFSWRSVFTIAIIIFIIGMNV</sequence>
<gene>
    <name evidence="2" type="ORF">LCGC14_2534780</name>
</gene>
<keyword evidence="1" id="KW-0472">Membrane</keyword>
<proteinExistence type="predicted"/>
<keyword evidence="1" id="KW-0812">Transmembrane</keyword>
<reference evidence="2" key="1">
    <citation type="journal article" date="2015" name="Nature">
        <title>Complex archaea that bridge the gap between prokaryotes and eukaryotes.</title>
        <authorList>
            <person name="Spang A."/>
            <person name="Saw J.H."/>
            <person name="Jorgensen S.L."/>
            <person name="Zaremba-Niedzwiedzka K."/>
            <person name="Martijn J."/>
            <person name="Lind A.E."/>
            <person name="van Eijk R."/>
            <person name="Schleper C."/>
            <person name="Guy L."/>
            <person name="Ettema T.J."/>
        </authorList>
    </citation>
    <scope>NUCLEOTIDE SEQUENCE</scope>
</reference>
<protein>
    <submittedName>
        <fullName evidence="2">Uncharacterized protein</fullName>
    </submittedName>
</protein>
<dbReference type="EMBL" id="LAZR01041216">
    <property type="protein sequence ID" value="KKL12538.1"/>
    <property type="molecule type" value="Genomic_DNA"/>
</dbReference>
<keyword evidence="1" id="KW-1133">Transmembrane helix</keyword>
<comment type="caution">
    <text evidence="2">The sequence shown here is derived from an EMBL/GenBank/DDBJ whole genome shotgun (WGS) entry which is preliminary data.</text>
</comment>
<accession>A0A0F9DKJ3</accession>
<feature type="transmembrane region" description="Helical" evidence="1">
    <location>
        <begin position="46"/>
        <end position="63"/>
    </location>
</feature>
<organism evidence="2">
    <name type="scientific">marine sediment metagenome</name>
    <dbReference type="NCBI Taxonomy" id="412755"/>
    <lineage>
        <taxon>unclassified sequences</taxon>
        <taxon>metagenomes</taxon>
        <taxon>ecological metagenomes</taxon>
    </lineage>
</organism>
<name>A0A0F9DKJ3_9ZZZZ</name>
<evidence type="ECO:0000313" key="2">
    <source>
        <dbReference type="EMBL" id="KKL12538.1"/>
    </source>
</evidence>
<evidence type="ECO:0000256" key="1">
    <source>
        <dbReference type="SAM" id="Phobius"/>
    </source>
</evidence>
<dbReference type="AlphaFoldDB" id="A0A0F9DKJ3"/>